<dbReference type="AlphaFoldDB" id="A0A1B6LQT6"/>
<accession>A0A1B6LQT6</accession>
<evidence type="ECO:0000256" key="1">
    <source>
        <dbReference type="SAM" id="Coils"/>
    </source>
</evidence>
<gene>
    <name evidence="2" type="ORF">g.23745</name>
</gene>
<feature type="non-terminal residue" evidence="2">
    <location>
        <position position="1"/>
    </location>
</feature>
<feature type="coiled-coil region" evidence="1">
    <location>
        <begin position="143"/>
        <end position="197"/>
    </location>
</feature>
<protein>
    <submittedName>
        <fullName evidence="2">Uncharacterized protein</fullName>
    </submittedName>
</protein>
<dbReference type="EMBL" id="GEBQ01013934">
    <property type="protein sequence ID" value="JAT26043.1"/>
    <property type="molecule type" value="Transcribed_RNA"/>
</dbReference>
<evidence type="ECO:0000313" key="2">
    <source>
        <dbReference type="EMBL" id="JAT26043.1"/>
    </source>
</evidence>
<organism evidence="2">
    <name type="scientific">Graphocephala atropunctata</name>
    <dbReference type="NCBI Taxonomy" id="36148"/>
    <lineage>
        <taxon>Eukaryota</taxon>
        <taxon>Metazoa</taxon>
        <taxon>Ecdysozoa</taxon>
        <taxon>Arthropoda</taxon>
        <taxon>Hexapoda</taxon>
        <taxon>Insecta</taxon>
        <taxon>Pterygota</taxon>
        <taxon>Neoptera</taxon>
        <taxon>Paraneoptera</taxon>
        <taxon>Hemiptera</taxon>
        <taxon>Auchenorrhyncha</taxon>
        <taxon>Membracoidea</taxon>
        <taxon>Cicadellidae</taxon>
        <taxon>Cicadellinae</taxon>
        <taxon>Cicadellini</taxon>
        <taxon>Graphocephala</taxon>
    </lineage>
</organism>
<keyword evidence="1" id="KW-0175">Coiled coil</keyword>
<reference evidence="2" key="1">
    <citation type="submission" date="2015-11" db="EMBL/GenBank/DDBJ databases">
        <title>De novo transcriptome assembly of four potential Pierce s Disease insect vectors from Arizona vineyards.</title>
        <authorList>
            <person name="Tassone E.E."/>
        </authorList>
    </citation>
    <scope>NUCLEOTIDE SEQUENCE</scope>
</reference>
<proteinExistence type="predicted"/>
<name>A0A1B6LQT6_9HEMI</name>
<sequence length="200" mass="23234">EKSKIRSLVADELKGKVKQMSQEKQVLKDTFGKHCLKVTAKDSVLPQEQVKLLDEFSSVKAQLDKACQLLESNAQLLQQLKECDLQKSTKEVQMLLHSQALDRTKRLHCKTSALNTEMHQRLLRDKMNIKAMNELGANLKASLAENKEGLKELRRKLDQYEEKEKCSKTYKDIVRQYQHAQRQLQMMEKTLKSLNNSEYD</sequence>